<dbReference type="PANTHER" id="PTHR22807:SF53">
    <property type="entry name" value="RIBOSOMAL RNA SMALL SUBUNIT METHYLTRANSFERASE B-RELATED"/>
    <property type="match status" value="1"/>
</dbReference>
<dbReference type="Gene3D" id="3.30.70.1170">
    <property type="entry name" value="Sun protein, domain 3"/>
    <property type="match status" value="1"/>
</dbReference>
<comment type="catalytic activity">
    <reaction evidence="12">
        <text>cytidine(967) in 16S rRNA + S-adenosyl-L-methionine = 5-methylcytidine(967) in 16S rRNA + S-adenosyl-L-homocysteine + H(+)</text>
        <dbReference type="Rhea" id="RHEA:42748"/>
        <dbReference type="Rhea" id="RHEA-COMP:10219"/>
        <dbReference type="Rhea" id="RHEA-COMP:10220"/>
        <dbReference type="ChEBI" id="CHEBI:15378"/>
        <dbReference type="ChEBI" id="CHEBI:57856"/>
        <dbReference type="ChEBI" id="CHEBI:59789"/>
        <dbReference type="ChEBI" id="CHEBI:74483"/>
        <dbReference type="ChEBI" id="CHEBI:82748"/>
        <dbReference type="EC" id="2.1.1.176"/>
    </reaction>
</comment>
<evidence type="ECO:0000256" key="12">
    <source>
        <dbReference type="ARBA" id="ARBA00047283"/>
    </source>
</evidence>
<feature type="domain" description="SAM-dependent MTase RsmB/NOP-type" evidence="14">
    <location>
        <begin position="170"/>
        <end position="437"/>
    </location>
</feature>
<dbReference type="GO" id="GO:0005737">
    <property type="term" value="C:cytoplasm"/>
    <property type="evidence" value="ECO:0007669"/>
    <property type="project" value="UniProtKB-SubCell"/>
</dbReference>
<dbReference type="InterPro" id="IPR035926">
    <property type="entry name" value="NusB-like_sf"/>
</dbReference>
<keyword evidence="6 13" id="KW-0489">Methyltransferase</keyword>
<evidence type="ECO:0000256" key="2">
    <source>
        <dbReference type="ARBA" id="ARBA00004496"/>
    </source>
</evidence>
<dbReference type="SUPFAM" id="SSF48013">
    <property type="entry name" value="NusB-like"/>
    <property type="match status" value="1"/>
</dbReference>
<comment type="function">
    <text evidence="1">Specifically methylates the cytosine at position 967 (m5C967) of 16S rRNA.</text>
</comment>
<feature type="binding site" evidence="13">
    <location>
        <begin position="258"/>
        <end position="264"/>
    </location>
    <ligand>
        <name>S-adenosyl-L-methionine</name>
        <dbReference type="ChEBI" id="CHEBI:59789"/>
    </ligand>
</feature>
<sequence>MRASARETALQVLTACRQGGAWADGALKSAIGKDRLNGPDAKLATHIVYGVMQNRILLDRYLGQYCSQRPEQLEPILLDILRIGAYQILFLDRIPDSAAVNESVELSKAHGKARAAGLVNAVLRKISREKDKPLELPESQEERLSVCYSHPKWLVERLIALLGAEEAEDFLKENNRPAPLTVQANTLKTSAEELMDALKAEGVEAEHHPWLSHCLILSGTGNLASLAAFADGGFWVQDAGAKLAVLAAQPHGTVIDVCAAPGGKSFAAAALMEGKGRIFSCDIHAHKLKLMEAGAKRLGIENMEPMLQDGRVFREDWLEAADVVMVDAPCSGLGIIRKKPDIRYKNPADLSGLPQIQRAILENAARYVKVGGTLVYSTCTILPEENEGVTDVFLSAHPQFSKEPFSLPLGRAETGELTLWPQRHGTDGFYICRMRRTDHD</sequence>
<dbReference type="EC" id="2.1.1.176" evidence="3"/>
<comment type="similarity">
    <text evidence="13">Belongs to the class I-like SAM-binding methyltransferase superfamily. RsmB/NOP family.</text>
</comment>
<dbReference type="InterPro" id="IPR001678">
    <property type="entry name" value="MeTrfase_RsmB-F_NOP2_dom"/>
</dbReference>
<dbReference type="Gene3D" id="1.10.940.10">
    <property type="entry name" value="NusB-like"/>
    <property type="match status" value="1"/>
</dbReference>
<keyword evidence="9 13" id="KW-0694">RNA-binding</keyword>
<dbReference type="NCBIfam" id="NF011494">
    <property type="entry name" value="PRK14902.1"/>
    <property type="match status" value="1"/>
</dbReference>
<dbReference type="CDD" id="cd02440">
    <property type="entry name" value="AdoMet_MTases"/>
    <property type="match status" value="1"/>
</dbReference>
<evidence type="ECO:0000256" key="11">
    <source>
        <dbReference type="ARBA" id="ARBA00031088"/>
    </source>
</evidence>
<keyword evidence="4" id="KW-0963">Cytoplasm</keyword>
<dbReference type="Gene3D" id="3.40.50.150">
    <property type="entry name" value="Vaccinia Virus protein VP39"/>
    <property type="match status" value="1"/>
</dbReference>
<dbReference type="NCBIfam" id="TIGR00563">
    <property type="entry name" value="rsmB"/>
    <property type="match status" value="1"/>
</dbReference>
<dbReference type="Pfam" id="PF01029">
    <property type="entry name" value="NusB"/>
    <property type="match status" value="1"/>
</dbReference>
<evidence type="ECO:0000259" key="14">
    <source>
        <dbReference type="PROSITE" id="PS51686"/>
    </source>
</evidence>
<evidence type="ECO:0000313" key="15">
    <source>
        <dbReference type="EMBL" id="QNL45595.1"/>
    </source>
</evidence>
<evidence type="ECO:0000256" key="9">
    <source>
        <dbReference type="ARBA" id="ARBA00022884"/>
    </source>
</evidence>
<dbReference type="Pfam" id="PF01189">
    <property type="entry name" value="Methyltr_RsmB-F"/>
    <property type="match status" value="1"/>
</dbReference>
<reference evidence="15 16" key="1">
    <citation type="submission" date="2020-08" db="EMBL/GenBank/DDBJ databases">
        <authorList>
            <person name="Liu C."/>
            <person name="Sun Q."/>
        </authorList>
    </citation>
    <scope>NUCLEOTIDE SEQUENCE [LARGE SCALE GENOMIC DNA]</scope>
    <source>
        <strain evidence="15 16">NSJ-62</strain>
    </source>
</reference>
<dbReference type="PANTHER" id="PTHR22807">
    <property type="entry name" value="NOP2 YEAST -RELATED NOL1/NOP2/FMU SUN DOMAIN-CONTAINING"/>
    <property type="match status" value="1"/>
</dbReference>
<dbReference type="RefSeq" id="WP_187334023.1">
    <property type="nucleotide sequence ID" value="NZ_CP060490.1"/>
</dbReference>
<feature type="binding site" evidence="13">
    <location>
        <position position="282"/>
    </location>
    <ligand>
        <name>S-adenosyl-L-methionine</name>
        <dbReference type="ChEBI" id="CHEBI:59789"/>
    </ligand>
</feature>
<dbReference type="KEGG" id="ohi:H8790_06240"/>
<dbReference type="GO" id="GO:0006355">
    <property type="term" value="P:regulation of DNA-templated transcription"/>
    <property type="evidence" value="ECO:0007669"/>
    <property type="project" value="InterPro"/>
</dbReference>
<dbReference type="SUPFAM" id="SSF53335">
    <property type="entry name" value="S-adenosyl-L-methionine-dependent methyltransferases"/>
    <property type="match status" value="1"/>
</dbReference>
<keyword evidence="8 13" id="KW-0949">S-adenosyl-L-methionine</keyword>
<dbReference type="GO" id="GO:0003723">
    <property type="term" value="F:RNA binding"/>
    <property type="evidence" value="ECO:0007669"/>
    <property type="project" value="UniProtKB-UniRule"/>
</dbReference>
<dbReference type="Proteomes" id="UP000515960">
    <property type="component" value="Chromosome"/>
</dbReference>
<evidence type="ECO:0000256" key="6">
    <source>
        <dbReference type="ARBA" id="ARBA00022603"/>
    </source>
</evidence>
<evidence type="ECO:0000313" key="16">
    <source>
        <dbReference type="Proteomes" id="UP000515960"/>
    </source>
</evidence>
<evidence type="ECO:0000256" key="3">
    <source>
        <dbReference type="ARBA" id="ARBA00012140"/>
    </source>
</evidence>
<evidence type="ECO:0000256" key="10">
    <source>
        <dbReference type="ARBA" id="ARBA00030399"/>
    </source>
</evidence>
<keyword evidence="16" id="KW-1185">Reference proteome</keyword>
<dbReference type="InterPro" id="IPR049560">
    <property type="entry name" value="MeTrfase_RsmB-F_NOP2_cat"/>
</dbReference>
<feature type="binding site" evidence="13">
    <location>
        <position position="309"/>
    </location>
    <ligand>
        <name>S-adenosyl-L-methionine</name>
        <dbReference type="ChEBI" id="CHEBI:59789"/>
    </ligand>
</feature>
<keyword evidence="5" id="KW-0698">rRNA processing</keyword>
<accession>A0A7G9B7R4</accession>
<evidence type="ECO:0000256" key="7">
    <source>
        <dbReference type="ARBA" id="ARBA00022679"/>
    </source>
</evidence>
<keyword evidence="7 13" id="KW-0808">Transferase</keyword>
<evidence type="ECO:0000256" key="1">
    <source>
        <dbReference type="ARBA" id="ARBA00002724"/>
    </source>
</evidence>
<protein>
    <recommendedName>
        <fullName evidence="3">16S rRNA (cytosine(967)-C(5))-methyltransferase</fullName>
        <ecNumber evidence="3">2.1.1.176</ecNumber>
    </recommendedName>
    <alternativeName>
        <fullName evidence="10">16S rRNA m5C967 methyltransferase</fullName>
    </alternativeName>
    <alternativeName>
        <fullName evidence="11">rRNA (cytosine-C(5)-)-methyltransferase RsmB</fullName>
    </alternativeName>
</protein>
<evidence type="ECO:0000256" key="4">
    <source>
        <dbReference type="ARBA" id="ARBA00022490"/>
    </source>
</evidence>
<dbReference type="InterPro" id="IPR006027">
    <property type="entry name" value="NusB_RsmB_TIM44"/>
</dbReference>
<dbReference type="Pfam" id="PF22458">
    <property type="entry name" value="RsmF-B_ferredox"/>
    <property type="match status" value="1"/>
</dbReference>
<evidence type="ECO:0000256" key="13">
    <source>
        <dbReference type="PROSITE-ProRule" id="PRU01023"/>
    </source>
</evidence>
<feature type="binding site" evidence="13">
    <location>
        <position position="327"/>
    </location>
    <ligand>
        <name>S-adenosyl-L-methionine</name>
        <dbReference type="ChEBI" id="CHEBI:59789"/>
    </ligand>
</feature>
<name>A0A7G9B7R4_9FIRM</name>
<dbReference type="PROSITE" id="PS51686">
    <property type="entry name" value="SAM_MT_RSMB_NOP"/>
    <property type="match status" value="1"/>
</dbReference>
<dbReference type="GO" id="GO:0008649">
    <property type="term" value="F:rRNA methyltransferase activity"/>
    <property type="evidence" value="ECO:0007669"/>
    <property type="project" value="InterPro"/>
</dbReference>
<dbReference type="InterPro" id="IPR029063">
    <property type="entry name" value="SAM-dependent_MTases_sf"/>
</dbReference>
<proteinExistence type="inferred from homology"/>
<feature type="active site" description="Nucleophile" evidence="13">
    <location>
        <position position="379"/>
    </location>
</feature>
<comment type="subcellular location">
    <subcellularLocation>
        <location evidence="2">Cytoplasm</location>
    </subcellularLocation>
</comment>
<dbReference type="InterPro" id="IPR004573">
    <property type="entry name" value="rRNA_ssu_MeTfrase_B"/>
</dbReference>
<dbReference type="PRINTS" id="PR02008">
    <property type="entry name" value="RCMTFAMILY"/>
</dbReference>
<dbReference type="AlphaFoldDB" id="A0A7G9B7R4"/>
<evidence type="ECO:0000256" key="5">
    <source>
        <dbReference type="ARBA" id="ARBA00022552"/>
    </source>
</evidence>
<dbReference type="InterPro" id="IPR054728">
    <property type="entry name" value="RsmB-like_ferredoxin"/>
</dbReference>
<dbReference type="InterPro" id="IPR023267">
    <property type="entry name" value="RCMT"/>
</dbReference>
<evidence type="ECO:0000256" key="8">
    <source>
        <dbReference type="ARBA" id="ARBA00022691"/>
    </source>
</evidence>
<dbReference type="EMBL" id="CP060490">
    <property type="protein sequence ID" value="QNL45595.1"/>
    <property type="molecule type" value="Genomic_DNA"/>
</dbReference>
<organism evidence="15 16">
    <name type="scientific">Oscillibacter hominis</name>
    <dbReference type="NCBI Taxonomy" id="2763056"/>
    <lineage>
        <taxon>Bacteria</taxon>
        <taxon>Bacillati</taxon>
        <taxon>Bacillota</taxon>
        <taxon>Clostridia</taxon>
        <taxon>Eubacteriales</taxon>
        <taxon>Oscillospiraceae</taxon>
        <taxon>Oscillibacter</taxon>
    </lineage>
</organism>
<gene>
    <name evidence="15" type="primary">rsmB</name>
    <name evidence="15" type="ORF">H8790_06240</name>
</gene>